<dbReference type="Gene3D" id="3.40.50.720">
    <property type="entry name" value="NAD(P)-binding Rossmann-like Domain"/>
    <property type="match status" value="1"/>
</dbReference>
<dbReference type="Pfam" id="PF01370">
    <property type="entry name" value="Epimerase"/>
    <property type="match status" value="1"/>
</dbReference>
<protein>
    <submittedName>
        <fullName evidence="2">NAD-dependent epimerase/dehydratase family protein</fullName>
    </submittedName>
</protein>
<dbReference type="EMBL" id="JTJC03000002">
    <property type="protein sequence ID" value="NHC34890.1"/>
    <property type="molecule type" value="Genomic_DNA"/>
</dbReference>
<dbReference type="SUPFAM" id="SSF51735">
    <property type="entry name" value="NAD(P)-binding Rossmann-fold domains"/>
    <property type="match status" value="1"/>
</dbReference>
<organism evidence="2 3">
    <name type="scientific">Scytonema millei VB511283</name>
    <dbReference type="NCBI Taxonomy" id="1245923"/>
    <lineage>
        <taxon>Bacteria</taxon>
        <taxon>Bacillati</taxon>
        <taxon>Cyanobacteriota</taxon>
        <taxon>Cyanophyceae</taxon>
        <taxon>Nostocales</taxon>
        <taxon>Scytonemataceae</taxon>
        <taxon>Scytonema</taxon>
    </lineage>
</organism>
<evidence type="ECO:0000313" key="2">
    <source>
        <dbReference type="EMBL" id="NHC34890.1"/>
    </source>
</evidence>
<name>A0A9X5I4E3_9CYAN</name>
<keyword evidence="3" id="KW-1185">Reference proteome</keyword>
<dbReference type="RefSeq" id="WP_039716624.1">
    <property type="nucleotide sequence ID" value="NZ_JTJC03000002.1"/>
</dbReference>
<dbReference type="PANTHER" id="PTHR43245:SF13">
    <property type="entry name" value="UDP-D-APIOSE_UDP-D-XYLOSE SYNTHASE 2"/>
    <property type="match status" value="1"/>
</dbReference>
<feature type="domain" description="NAD-dependent epimerase/dehydratase" evidence="1">
    <location>
        <begin position="4"/>
        <end position="239"/>
    </location>
</feature>
<sequence length="310" mass="33837">MRFIITGGAGFIGSHLIETLLTQGHEAIAVDNLISGKRQNLPQHPQLIFIQKDILACQPEDFPHPIDGIIHLAATPSVTESWLQPLVSHRNNLSATLAVIHLCQALKIPKLVFASSAAVYGKQRTLPIVETLTPIPISPYGLQKLTSEQYASLFAAQIGFSFIGLRLFNAFGSRQIPNSPYSGAISIFVAAMQQGLPIAIYGDGTQTRDFIYVKDVAAAFTQAAIAPLEPGSTYICNIGTDNSISLNQLVEILKQCFPNWRSDIKYFPSRLGDIQHSQADISQANLLLNFQPQWSVASGMKDFVKGSSFQ</sequence>
<dbReference type="OrthoDB" id="9811743at2"/>
<comment type="caution">
    <text evidence="2">The sequence shown here is derived from an EMBL/GenBank/DDBJ whole genome shotgun (WGS) entry which is preliminary data.</text>
</comment>
<dbReference type="PANTHER" id="PTHR43245">
    <property type="entry name" value="BIFUNCTIONAL POLYMYXIN RESISTANCE PROTEIN ARNA"/>
    <property type="match status" value="1"/>
</dbReference>
<gene>
    <name evidence="2" type="ORF">QH73_0009490</name>
</gene>
<proteinExistence type="predicted"/>
<dbReference type="InterPro" id="IPR036291">
    <property type="entry name" value="NAD(P)-bd_dom_sf"/>
</dbReference>
<evidence type="ECO:0000259" key="1">
    <source>
        <dbReference type="Pfam" id="PF01370"/>
    </source>
</evidence>
<accession>A0A9X5I4E3</accession>
<dbReference type="AlphaFoldDB" id="A0A9X5I4E3"/>
<evidence type="ECO:0000313" key="3">
    <source>
        <dbReference type="Proteomes" id="UP000031532"/>
    </source>
</evidence>
<dbReference type="Gene3D" id="3.90.25.10">
    <property type="entry name" value="UDP-galactose 4-epimerase, domain 1"/>
    <property type="match status" value="1"/>
</dbReference>
<dbReference type="InterPro" id="IPR050177">
    <property type="entry name" value="Lipid_A_modif_metabolic_enz"/>
</dbReference>
<reference evidence="2 3" key="1">
    <citation type="journal article" date="2015" name="Genome Announc.">
        <title>Draft Genome Sequence of the Terrestrial Cyanobacterium Scytonema millei VB511283, Isolated from Eastern India.</title>
        <authorList>
            <person name="Sen D."/>
            <person name="Chandrababunaidu M.M."/>
            <person name="Singh D."/>
            <person name="Sanghi N."/>
            <person name="Ghorai A."/>
            <person name="Mishra G.P."/>
            <person name="Madduluri M."/>
            <person name="Adhikary S.P."/>
            <person name="Tripathy S."/>
        </authorList>
    </citation>
    <scope>NUCLEOTIDE SEQUENCE [LARGE SCALE GENOMIC DNA]</scope>
    <source>
        <strain evidence="2 3">VB511283</strain>
    </source>
</reference>
<dbReference type="Proteomes" id="UP000031532">
    <property type="component" value="Unassembled WGS sequence"/>
</dbReference>
<dbReference type="InterPro" id="IPR001509">
    <property type="entry name" value="Epimerase_deHydtase"/>
</dbReference>